<comment type="caution">
    <text evidence="1">The sequence shown here is derived from an EMBL/GenBank/DDBJ whole genome shotgun (WGS) entry which is preliminary data.</text>
</comment>
<dbReference type="EMBL" id="JANEYF010005499">
    <property type="protein sequence ID" value="KAJ8928017.1"/>
    <property type="molecule type" value="Genomic_DNA"/>
</dbReference>
<proteinExistence type="predicted"/>
<dbReference type="AlphaFoldDB" id="A0AAV8WPD1"/>
<evidence type="ECO:0000313" key="1">
    <source>
        <dbReference type="EMBL" id="KAJ8928017.1"/>
    </source>
</evidence>
<evidence type="ECO:0008006" key="3">
    <source>
        <dbReference type="Google" id="ProtNLM"/>
    </source>
</evidence>
<accession>A0AAV8WPD1</accession>
<organism evidence="1 2">
    <name type="scientific">Rhamnusium bicolor</name>
    <dbReference type="NCBI Taxonomy" id="1586634"/>
    <lineage>
        <taxon>Eukaryota</taxon>
        <taxon>Metazoa</taxon>
        <taxon>Ecdysozoa</taxon>
        <taxon>Arthropoda</taxon>
        <taxon>Hexapoda</taxon>
        <taxon>Insecta</taxon>
        <taxon>Pterygota</taxon>
        <taxon>Neoptera</taxon>
        <taxon>Endopterygota</taxon>
        <taxon>Coleoptera</taxon>
        <taxon>Polyphaga</taxon>
        <taxon>Cucujiformia</taxon>
        <taxon>Chrysomeloidea</taxon>
        <taxon>Cerambycidae</taxon>
        <taxon>Lepturinae</taxon>
        <taxon>Rhagiini</taxon>
        <taxon>Rhamnusium</taxon>
    </lineage>
</organism>
<sequence length="120" mass="13517">MFLEYIRTKELKLCLNCLKGGHFVSKCRQKSLYKKCSGKHNTLHHEATKLDENLKGLGSSHVVLSLVSPSNFLTLLSTVSLQVFDTFGKPHIKKSSSKFRLTVIVYNFGVKFVAIAKNPF</sequence>
<gene>
    <name evidence="1" type="ORF">NQ314_019483</name>
</gene>
<reference evidence="1" key="1">
    <citation type="journal article" date="2023" name="Insect Mol. Biol.">
        <title>Genome sequencing provides insights into the evolution of gene families encoding plant cell wall-degrading enzymes in longhorned beetles.</title>
        <authorList>
            <person name="Shin N.R."/>
            <person name="Okamura Y."/>
            <person name="Kirsch R."/>
            <person name="Pauchet Y."/>
        </authorList>
    </citation>
    <scope>NUCLEOTIDE SEQUENCE</scope>
    <source>
        <strain evidence="1">RBIC_L_NR</strain>
    </source>
</reference>
<keyword evidence="2" id="KW-1185">Reference proteome</keyword>
<protein>
    <recommendedName>
        <fullName evidence="3">CCHC-type domain-containing protein</fullName>
    </recommendedName>
</protein>
<dbReference type="Proteomes" id="UP001162156">
    <property type="component" value="Unassembled WGS sequence"/>
</dbReference>
<name>A0AAV8WPD1_9CUCU</name>
<evidence type="ECO:0000313" key="2">
    <source>
        <dbReference type="Proteomes" id="UP001162156"/>
    </source>
</evidence>